<organism evidence="6 7">
    <name type="scientific">Candidatus Spechtbacteria bacterium RIFCSPHIGHO2_01_FULL_43_30</name>
    <dbReference type="NCBI Taxonomy" id="1802158"/>
    <lineage>
        <taxon>Bacteria</taxon>
        <taxon>Candidatus Spechtiibacteriota</taxon>
    </lineage>
</organism>
<dbReference type="Gene3D" id="3.40.50.300">
    <property type="entry name" value="P-loop containing nucleotide triphosphate hydrolases"/>
    <property type="match status" value="1"/>
</dbReference>
<name>A0A1G2H7M6_9BACT</name>
<dbReference type="Pfam" id="PF00005">
    <property type="entry name" value="ABC_tran"/>
    <property type="match status" value="1"/>
</dbReference>
<evidence type="ECO:0000313" key="6">
    <source>
        <dbReference type="EMBL" id="OGZ57948.1"/>
    </source>
</evidence>
<dbReference type="PROSITE" id="PS50893">
    <property type="entry name" value="ABC_TRANSPORTER_2"/>
    <property type="match status" value="1"/>
</dbReference>
<dbReference type="InterPro" id="IPR050153">
    <property type="entry name" value="Metal_Ion_Import_ABC"/>
</dbReference>
<reference evidence="6 7" key="1">
    <citation type="journal article" date="2016" name="Nat. Commun.">
        <title>Thousands of microbial genomes shed light on interconnected biogeochemical processes in an aquifer system.</title>
        <authorList>
            <person name="Anantharaman K."/>
            <person name="Brown C.T."/>
            <person name="Hug L.A."/>
            <person name="Sharon I."/>
            <person name="Castelle C.J."/>
            <person name="Probst A.J."/>
            <person name="Thomas B.C."/>
            <person name="Singh A."/>
            <person name="Wilkins M.J."/>
            <person name="Karaoz U."/>
            <person name="Brodie E.L."/>
            <person name="Williams K.H."/>
            <person name="Hubbard S.S."/>
            <person name="Banfield J.F."/>
        </authorList>
    </citation>
    <scope>NUCLEOTIDE SEQUENCE [LARGE SCALE GENOMIC DNA]</scope>
</reference>
<comment type="caution">
    <text evidence="6">The sequence shown here is derived from an EMBL/GenBank/DDBJ whole genome shotgun (WGS) entry which is preliminary data.</text>
</comment>
<dbReference type="AlphaFoldDB" id="A0A1G2H7M6"/>
<dbReference type="PROSITE" id="PS00211">
    <property type="entry name" value="ABC_TRANSPORTER_1"/>
    <property type="match status" value="1"/>
</dbReference>
<dbReference type="PANTHER" id="PTHR42734:SF17">
    <property type="entry name" value="METAL TRANSPORT SYSTEM ATP-BINDING PROTEIN TM_0124-RELATED"/>
    <property type="match status" value="1"/>
</dbReference>
<evidence type="ECO:0000256" key="2">
    <source>
        <dbReference type="ARBA" id="ARBA00022448"/>
    </source>
</evidence>
<dbReference type="STRING" id="1802158.A2827_00130"/>
<dbReference type="InterPro" id="IPR003439">
    <property type="entry name" value="ABC_transporter-like_ATP-bd"/>
</dbReference>
<keyword evidence="3" id="KW-0547">Nucleotide-binding</keyword>
<dbReference type="InterPro" id="IPR027417">
    <property type="entry name" value="P-loop_NTPase"/>
</dbReference>
<evidence type="ECO:0000259" key="5">
    <source>
        <dbReference type="PROSITE" id="PS50893"/>
    </source>
</evidence>
<feature type="domain" description="ABC transporter" evidence="5">
    <location>
        <begin position="4"/>
        <end position="230"/>
    </location>
</feature>
<proteinExistence type="inferred from homology"/>
<protein>
    <recommendedName>
        <fullName evidence="5">ABC transporter domain-containing protein</fullName>
    </recommendedName>
</protein>
<dbReference type="SMART" id="SM00382">
    <property type="entry name" value="AAA"/>
    <property type="match status" value="1"/>
</dbReference>
<dbReference type="InterPro" id="IPR017871">
    <property type="entry name" value="ABC_transporter-like_CS"/>
</dbReference>
<dbReference type="InterPro" id="IPR003593">
    <property type="entry name" value="AAA+_ATPase"/>
</dbReference>
<dbReference type="PANTHER" id="PTHR42734">
    <property type="entry name" value="METAL TRANSPORT SYSTEM ATP-BINDING PROTEIN TM_0124-RELATED"/>
    <property type="match status" value="1"/>
</dbReference>
<dbReference type="EMBL" id="MHOD01000018">
    <property type="protein sequence ID" value="OGZ57948.1"/>
    <property type="molecule type" value="Genomic_DNA"/>
</dbReference>
<comment type="similarity">
    <text evidence="1">Belongs to the ABC transporter superfamily.</text>
</comment>
<dbReference type="SUPFAM" id="SSF52540">
    <property type="entry name" value="P-loop containing nucleoside triphosphate hydrolases"/>
    <property type="match status" value="1"/>
</dbReference>
<dbReference type="Proteomes" id="UP000177932">
    <property type="component" value="Unassembled WGS sequence"/>
</dbReference>
<evidence type="ECO:0000313" key="7">
    <source>
        <dbReference type="Proteomes" id="UP000177932"/>
    </source>
</evidence>
<dbReference type="GO" id="GO:0005524">
    <property type="term" value="F:ATP binding"/>
    <property type="evidence" value="ECO:0007669"/>
    <property type="project" value="UniProtKB-KW"/>
</dbReference>
<dbReference type="GO" id="GO:0016887">
    <property type="term" value="F:ATP hydrolysis activity"/>
    <property type="evidence" value="ECO:0007669"/>
    <property type="project" value="InterPro"/>
</dbReference>
<evidence type="ECO:0000256" key="1">
    <source>
        <dbReference type="ARBA" id="ARBA00005417"/>
    </source>
</evidence>
<keyword evidence="2" id="KW-0813">Transport</keyword>
<gene>
    <name evidence="6" type="ORF">A2827_00130</name>
</gene>
<accession>A0A1G2H7M6</accession>
<evidence type="ECO:0000256" key="3">
    <source>
        <dbReference type="ARBA" id="ARBA00022741"/>
    </source>
</evidence>
<keyword evidence="4" id="KW-0067">ATP-binding</keyword>
<evidence type="ECO:0000256" key="4">
    <source>
        <dbReference type="ARBA" id="ARBA00022840"/>
    </source>
</evidence>
<sequence>MPIISVKNLNVSLNSHRILESISFDINQGEITAIIGPNGSGKTTLLKALLGLTPYTGDIKIFNSTPRKLHEIAHKIGYVPQRLEFDRTIPMTIKELFSLHLLKGQTEDSILKTLDLVRARHLIDKRVGILSGGEFQRIILALALLNDPELLLLDEPSSNVDAEGVMEFYSLIKELRAKKNLTILLVSHDIDVVYKYATSVLCVSHKLLCHASPSEALTTETLERLYGKHQKFFAHENNGHV</sequence>